<feature type="domain" description="Phosphatidic acid phosphatase type 2/haloperoxidase" evidence="2">
    <location>
        <begin position="77"/>
        <end position="191"/>
    </location>
</feature>
<sequence>MGAAAAAAAFVVVAVATTIVVRPLHDDRVAIRFARRHHVEWLTDLARGYSVVVGPLTVVVLAAVGALLLGVRDRSANRPIAMVSATWAAVGIAEVVKRITDRPRPPIGWQLAGPETTPAFPSTHVAGLTALVLVTGLLLTAAPSRARWLSYAIAACIAAAMAAARVYLCASWASDAVAGVLLGVATAVGAVWAVDRMTHRRRAPTMP</sequence>
<evidence type="ECO:0000256" key="1">
    <source>
        <dbReference type="SAM" id="Phobius"/>
    </source>
</evidence>
<feature type="transmembrane region" description="Helical" evidence="1">
    <location>
        <begin position="119"/>
        <end position="141"/>
    </location>
</feature>
<dbReference type="SMART" id="SM00014">
    <property type="entry name" value="acidPPc"/>
    <property type="match status" value="1"/>
</dbReference>
<accession>A0AA97GWP4</accession>
<dbReference type="InterPro" id="IPR036938">
    <property type="entry name" value="PAP2/HPO_sf"/>
</dbReference>
<organism evidence="3">
    <name type="scientific">Gordonia sp. MP11Mi</name>
    <dbReference type="NCBI Taxonomy" id="3022769"/>
    <lineage>
        <taxon>Bacteria</taxon>
        <taxon>Bacillati</taxon>
        <taxon>Actinomycetota</taxon>
        <taxon>Actinomycetes</taxon>
        <taxon>Mycobacteriales</taxon>
        <taxon>Gordoniaceae</taxon>
        <taxon>Gordonia</taxon>
    </lineage>
</organism>
<keyword evidence="1" id="KW-0812">Transmembrane</keyword>
<feature type="transmembrane region" description="Helical" evidence="1">
    <location>
        <begin position="174"/>
        <end position="194"/>
    </location>
</feature>
<feature type="transmembrane region" description="Helical" evidence="1">
    <location>
        <begin position="148"/>
        <end position="168"/>
    </location>
</feature>
<dbReference type="AlphaFoldDB" id="A0AA97GWP4"/>
<evidence type="ECO:0000259" key="2">
    <source>
        <dbReference type="SMART" id="SM00014"/>
    </source>
</evidence>
<feature type="transmembrane region" description="Helical" evidence="1">
    <location>
        <begin position="48"/>
        <end position="68"/>
    </location>
</feature>
<keyword evidence="1" id="KW-1133">Transmembrane helix</keyword>
<name>A0AA97GWP4_9ACTN</name>
<keyword evidence="1" id="KW-0472">Membrane</keyword>
<dbReference type="EMBL" id="CP128986">
    <property type="protein sequence ID" value="WOC14065.1"/>
    <property type="molecule type" value="Genomic_DNA"/>
</dbReference>
<evidence type="ECO:0000313" key="3">
    <source>
        <dbReference type="EMBL" id="WOC14065.1"/>
    </source>
</evidence>
<protein>
    <recommendedName>
        <fullName evidence="2">Phosphatidic acid phosphatase type 2/haloperoxidase domain-containing protein</fullName>
    </recommendedName>
</protein>
<dbReference type="Pfam" id="PF01569">
    <property type="entry name" value="PAP2"/>
    <property type="match status" value="1"/>
</dbReference>
<dbReference type="Gene3D" id="1.20.144.10">
    <property type="entry name" value="Phosphatidic acid phosphatase type 2/haloperoxidase"/>
    <property type="match status" value="1"/>
</dbReference>
<dbReference type="SUPFAM" id="SSF48317">
    <property type="entry name" value="Acid phosphatase/Vanadium-dependent haloperoxidase"/>
    <property type="match status" value="1"/>
</dbReference>
<proteinExistence type="predicted"/>
<reference evidence="3" key="1">
    <citation type="submission" date="2023-06" db="EMBL/GenBank/DDBJ databases">
        <title>Gordonia sp. nov. and Pseudochrobactrum sp. nov., two species isolated from the burying beetle Nicrophorus vespilloides.</title>
        <authorList>
            <person name="Poehlein A."/>
            <person name="Guzman J."/>
            <person name="Daniel R."/>
            <person name="Vilcinskas A."/>
        </authorList>
    </citation>
    <scope>NUCLEOTIDE SEQUENCE</scope>
    <source>
        <strain evidence="3">MP11Mi</strain>
    </source>
</reference>
<dbReference type="InterPro" id="IPR000326">
    <property type="entry name" value="PAP2/HPO"/>
</dbReference>
<gene>
    <name evidence="3" type="ORF">MP11Mi_31770</name>
</gene>